<reference evidence="1 2" key="1">
    <citation type="journal article" date="2016" name="Nat. Commun.">
        <title>Thousands of microbial genomes shed light on interconnected biogeochemical processes in an aquifer system.</title>
        <authorList>
            <person name="Anantharaman K."/>
            <person name="Brown C.T."/>
            <person name="Hug L.A."/>
            <person name="Sharon I."/>
            <person name="Castelle C.J."/>
            <person name="Probst A.J."/>
            <person name="Thomas B.C."/>
            <person name="Singh A."/>
            <person name="Wilkins M.J."/>
            <person name="Karaoz U."/>
            <person name="Brodie E.L."/>
            <person name="Williams K.H."/>
            <person name="Hubbard S.S."/>
            <person name="Banfield J.F."/>
        </authorList>
    </citation>
    <scope>NUCLEOTIDE SEQUENCE [LARGE SCALE GENOMIC DNA]</scope>
</reference>
<name>A0A1F7XLL3_9BACT</name>
<evidence type="ECO:0000313" key="1">
    <source>
        <dbReference type="EMBL" id="OGM15917.1"/>
    </source>
</evidence>
<organism evidence="1 2">
    <name type="scientific">Candidatus Woesebacteria bacterium RBG_16_42_24</name>
    <dbReference type="NCBI Taxonomy" id="1802485"/>
    <lineage>
        <taxon>Bacteria</taxon>
        <taxon>Candidatus Woeseibacteriota</taxon>
    </lineage>
</organism>
<dbReference type="STRING" id="1802485.A2V97_04080"/>
<dbReference type="Proteomes" id="UP000177382">
    <property type="component" value="Unassembled WGS sequence"/>
</dbReference>
<proteinExistence type="predicted"/>
<accession>A0A1F7XLL3</accession>
<sequence length="67" mass="7617">MKRVKLDTIVEFFDSLVSEERLDLETRGQIAKAIKDLSHGLAIKDLKQVSKAVDRLSKSLLNNTFRS</sequence>
<dbReference type="AlphaFoldDB" id="A0A1F7XLL3"/>
<comment type="caution">
    <text evidence="1">The sequence shown here is derived from an EMBL/GenBank/DDBJ whole genome shotgun (WGS) entry which is preliminary data.</text>
</comment>
<protein>
    <submittedName>
        <fullName evidence="1">Uncharacterized protein</fullName>
    </submittedName>
</protein>
<dbReference type="EMBL" id="MGFX01000001">
    <property type="protein sequence ID" value="OGM15917.1"/>
    <property type="molecule type" value="Genomic_DNA"/>
</dbReference>
<gene>
    <name evidence="1" type="ORF">A2V97_04080</name>
</gene>
<evidence type="ECO:0000313" key="2">
    <source>
        <dbReference type="Proteomes" id="UP000177382"/>
    </source>
</evidence>